<name>A0A1B7NUS8_9EURO</name>
<evidence type="ECO:0000313" key="2">
    <source>
        <dbReference type="Proteomes" id="UP000091918"/>
    </source>
</evidence>
<proteinExistence type="predicted"/>
<keyword evidence="2" id="KW-1185">Reference proteome</keyword>
<evidence type="ECO:0000313" key="1">
    <source>
        <dbReference type="EMBL" id="OAX80535.1"/>
    </source>
</evidence>
<accession>A0A1B7NUS8</accession>
<dbReference type="EMBL" id="LGUA01000680">
    <property type="protein sequence ID" value="OAX80535.1"/>
    <property type="molecule type" value="Genomic_DNA"/>
</dbReference>
<reference evidence="1 2" key="1">
    <citation type="submission" date="2015-07" db="EMBL/GenBank/DDBJ databases">
        <title>Emmonsia species relationships and genome sequence.</title>
        <authorList>
            <person name="Cuomo C.A."/>
            <person name="Schwartz I.S."/>
            <person name="Kenyon C."/>
            <person name="de Hoog G.S."/>
            <person name="Govender N.P."/>
            <person name="Botha A."/>
            <person name="Moreno L."/>
            <person name="de Vries M."/>
            <person name="Munoz J.F."/>
            <person name="Stielow J.B."/>
        </authorList>
    </citation>
    <scope>NUCLEOTIDE SEQUENCE [LARGE SCALE GENOMIC DNA]</scope>
    <source>
        <strain evidence="1 2">CBS 136260</strain>
    </source>
</reference>
<dbReference type="AlphaFoldDB" id="A0A1B7NUS8"/>
<sequence>MSSPSICRSCRSWLHPQPRLCRKASSYIRPAQRVTFDQISLEDQRSKARPEPSASQLLRFAITGTLKTPDNRYYSETLEKYILEAFSNDHLPETWTIFHSAPSRSRHLNRNVPRVDRFDPSTFKARMELPKLQALCERYIVSPRIAHEIQKKVQGLTSALEYCGRYEHPDKILATLNALVARFSLLGVSVPKELLILGMRFAARQFSAPALRSYIQSYVSAGYGSLPGRSASKIIRNLKLACKSSRFESPVIDLGPMREVVTGLAENGSQTSDLSLHYLLLMTDDACPHFVYSQYVQLLGVIGGYRRLFDIWPTVQERLKSRPTDPPAQTLAKNYVGALLRSGFGSRAVYCVEQLSTIANLNDFLPILMWKDLLEQDNSEILRKIIPSQTANTIIYGELNSMEKRLGITWNPVGGGHHVKTADMDPMWDHWPADAVLSGLDIDPTVSGPPSGIKRLIAEIVSHGSSKSAMELARVANLLHDFEGCEVPLGSRKDENGQTHEFAWFPQCCPIEFSNNIPPSRYNIAGPQSPSSLGLIRALHDVHGKTIRLDTSNLYLMQLGYLCERRRGSAGGSVNSKESDAEKWVNTGHIICWDRMERVLMMIFLEKGWGTIDPGLYPRHSHPDLPSVAKIHLRPWTNFQSEFSEDSGLLWPLETRYWLAVDPAAYLDP</sequence>
<gene>
    <name evidence="1" type="ORF">ACJ72_05136</name>
</gene>
<comment type="caution">
    <text evidence="1">The sequence shown here is derived from an EMBL/GenBank/DDBJ whole genome shotgun (WGS) entry which is preliminary data.</text>
</comment>
<dbReference type="Proteomes" id="UP000091918">
    <property type="component" value="Unassembled WGS sequence"/>
</dbReference>
<protein>
    <submittedName>
        <fullName evidence="1">Uncharacterized protein</fullName>
    </submittedName>
</protein>
<organism evidence="1 2">
    <name type="scientific">Emergomyces africanus</name>
    <dbReference type="NCBI Taxonomy" id="1955775"/>
    <lineage>
        <taxon>Eukaryota</taxon>
        <taxon>Fungi</taxon>
        <taxon>Dikarya</taxon>
        <taxon>Ascomycota</taxon>
        <taxon>Pezizomycotina</taxon>
        <taxon>Eurotiomycetes</taxon>
        <taxon>Eurotiomycetidae</taxon>
        <taxon>Onygenales</taxon>
        <taxon>Ajellomycetaceae</taxon>
        <taxon>Emergomyces</taxon>
    </lineage>
</organism>
<dbReference type="OrthoDB" id="4442598at2759"/>